<dbReference type="PANTHER" id="PTHR45749">
    <property type="match status" value="1"/>
</dbReference>
<evidence type="ECO:0000313" key="4">
    <source>
        <dbReference type="Proteomes" id="UP000281406"/>
    </source>
</evidence>
<dbReference type="InterPro" id="IPR025398">
    <property type="entry name" value="DUF4371"/>
</dbReference>
<dbReference type="OrthoDB" id="1739706at2759"/>
<gene>
    <name evidence="3" type="ORF">DPX16_17851</name>
</gene>
<proteinExistence type="predicted"/>
<dbReference type="PANTHER" id="PTHR45749:SF21">
    <property type="entry name" value="DUF4371 DOMAIN-CONTAINING PROTEIN"/>
    <property type="match status" value="1"/>
</dbReference>
<organism evidence="3 4">
    <name type="scientific">Anabarilius grahami</name>
    <name type="common">Kanglang fish</name>
    <name type="synonym">Barilius grahami</name>
    <dbReference type="NCBI Taxonomy" id="495550"/>
    <lineage>
        <taxon>Eukaryota</taxon>
        <taxon>Metazoa</taxon>
        <taxon>Chordata</taxon>
        <taxon>Craniata</taxon>
        <taxon>Vertebrata</taxon>
        <taxon>Euteleostomi</taxon>
        <taxon>Actinopterygii</taxon>
        <taxon>Neopterygii</taxon>
        <taxon>Teleostei</taxon>
        <taxon>Ostariophysi</taxon>
        <taxon>Cypriniformes</taxon>
        <taxon>Xenocyprididae</taxon>
        <taxon>Xenocypridinae</taxon>
        <taxon>Xenocypridinae incertae sedis</taxon>
        <taxon>Anabarilius</taxon>
    </lineage>
</organism>
<evidence type="ECO:0000313" key="3">
    <source>
        <dbReference type="EMBL" id="ROL45240.1"/>
    </source>
</evidence>
<feature type="domain" description="DUF4371" evidence="2">
    <location>
        <begin position="4"/>
        <end position="171"/>
    </location>
</feature>
<dbReference type="AlphaFoldDB" id="A0A3N0YHA4"/>
<dbReference type="EMBL" id="RJVU01042598">
    <property type="protein sequence ID" value="ROL45240.1"/>
    <property type="molecule type" value="Genomic_DNA"/>
</dbReference>
<name>A0A3N0YHA4_ANAGA</name>
<protein>
    <submittedName>
        <fullName evidence="3">Zinc finger MYM-type protein 1</fullName>
    </submittedName>
</protein>
<dbReference type="Pfam" id="PF14291">
    <property type="entry name" value="DUF4371"/>
    <property type="match status" value="1"/>
</dbReference>
<evidence type="ECO:0000256" key="1">
    <source>
        <dbReference type="SAM" id="MobiDB-lite"/>
    </source>
</evidence>
<reference evidence="3 4" key="1">
    <citation type="submission" date="2018-10" db="EMBL/GenBank/DDBJ databases">
        <title>Genome assembly for a Yunnan-Guizhou Plateau 3E fish, Anabarilius grahami (Regan), and its evolutionary and genetic applications.</title>
        <authorList>
            <person name="Jiang W."/>
        </authorList>
    </citation>
    <scope>NUCLEOTIDE SEQUENCE [LARGE SCALE GENOMIC DNA]</scope>
    <source>
        <strain evidence="3">AG-KIZ</strain>
        <tissue evidence="3">Muscle</tissue>
    </source>
</reference>
<evidence type="ECO:0000259" key="2">
    <source>
        <dbReference type="Pfam" id="PF14291"/>
    </source>
</evidence>
<accession>A0A3N0YHA4</accession>
<feature type="compositionally biased region" description="Acidic residues" evidence="1">
    <location>
        <begin position="207"/>
        <end position="227"/>
    </location>
</feature>
<keyword evidence="4" id="KW-1185">Reference proteome</keyword>
<sequence length="257" mass="28364">MAGVVKFLAVNELPLRGDCETCDSEEDCIAAGLFAKLFKYTLEKDKYLADITSGIPQNAKYTSKTIQNEVIEILASMVLKKIKQKYNTADSAAFCLKSDGTRDRCNTENLSVIIRFVCNGVPEEHLIGLLELQQLDADYITTEILQHLSESGYSADNIMSQCYDGASVMSGVRGGVQALLQQRMPPVQKVQLFSVQDVIAAVQNGESDFEMDSDDTDASDSENEDAGEMDKENHQRIDCPANKDVDIKPQPKKHLSP</sequence>
<comment type="caution">
    <text evidence="3">The sequence shown here is derived from an EMBL/GenBank/DDBJ whole genome shotgun (WGS) entry which is preliminary data.</text>
</comment>
<feature type="region of interest" description="Disordered" evidence="1">
    <location>
        <begin position="204"/>
        <end position="257"/>
    </location>
</feature>
<feature type="compositionally biased region" description="Basic and acidic residues" evidence="1">
    <location>
        <begin position="228"/>
        <end position="249"/>
    </location>
</feature>
<dbReference type="Proteomes" id="UP000281406">
    <property type="component" value="Unassembled WGS sequence"/>
</dbReference>